<comment type="caution">
    <text evidence="1">The sequence shown here is derived from an EMBL/GenBank/DDBJ whole genome shotgun (WGS) entry which is preliminary data.</text>
</comment>
<sequence length="59" mass="6906">MVAGKNVLNPYERRLEMRHKQSFLSKGVTTKQDIELEHSLAMAAFFDVQPLSLSFREFY</sequence>
<name>A0A397G7R0_9GLOM</name>
<protein>
    <submittedName>
        <fullName evidence="1">Uncharacterized protein</fullName>
    </submittedName>
</protein>
<accession>A0A397G7R0</accession>
<dbReference type="AlphaFoldDB" id="A0A397G7R0"/>
<reference evidence="1 2" key="1">
    <citation type="submission" date="2018-08" db="EMBL/GenBank/DDBJ databases">
        <title>Genome and evolution of the arbuscular mycorrhizal fungus Diversispora epigaea (formerly Glomus versiforme) and its bacterial endosymbionts.</title>
        <authorList>
            <person name="Sun X."/>
            <person name="Fei Z."/>
            <person name="Harrison M."/>
        </authorList>
    </citation>
    <scope>NUCLEOTIDE SEQUENCE [LARGE SCALE GENOMIC DNA]</scope>
    <source>
        <strain evidence="1 2">IT104</strain>
    </source>
</reference>
<keyword evidence="2" id="KW-1185">Reference proteome</keyword>
<proteinExistence type="predicted"/>
<gene>
    <name evidence="1" type="ORF">Glove_680g27</name>
</gene>
<evidence type="ECO:0000313" key="1">
    <source>
        <dbReference type="EMBL" id="RHZ45386.1"/>
    </source>
</evidence>
<dbReference type="Proteomes" id="UP000266861">
    <property type="component" value="Unassembled WGS sequence"/>
</dbReference>
<dbReference type="EMBL" id="PQFF01000549">
    <property type="protein sequence ID" value="RHZ45386.1"/>
    <property type="molecule type" value="Genomic_DNA"/>
</dbReference>
<evidence type="ECO:0000313" key="2">
    <source>
        <dbReference type="Proteomes" id="UP000266861"/>
    </source>
</evidence>
<organism evidence="1 2">
    <name type="scientific">Diversispora epigaea</name>
    <dbReference type="NCBI Taxonomy" id="1348612"/>
    <lineage>
        <taxon>Eukaryota</taxon>
        <taxon>Fungi</taxon>
        <taxon>Fungi incertae sedis</taxon>
        <taxon>Mucoromycota</taxon>
        <taxon>Glomeromycotina</taxon>
        <taxon>Glomeromycetes</taxon>
        <taxon>Diversisporales</taxon>
        <taxon>Diversisporaceae</taxon>
        <taxon>Diversispora</taxon>
    </lineage>
</organism>